<feature type="compositionally biased region" description="Low complexity" evidence="1">
    <location>
        <begin position="264"/>
        <end position="293"/>
    </location>
</feature>
<evidence type="ECO:0000313" key="3">
    <source>
        <dbReference type="Proteomes" id="UP001148614"/>
    </source>
</evidence>
<feature type="compositionally biased region" description="Low complexity" evidence="1">
    <location>
        <begin position="161"/>
        <end position="178"/>
    </location>
</feature>
<proteinExistence type="predicted"/>
<dbReference type="EMBL" id="JANPWZ010002302">
    <property type="protein sequence ID" value="KAJ3560155.1"/>
    <property type="molecule type" value="Genomic_DNA"/>
</dbReference>
<evidence type="ECO:0000313" key="2">
    <source>
        <dbReference type="EMBL" id="KAJ3560155.1"/>
    </source>
</evidence>
<evidence type="ECO:0000256" key="1">
    <source>
        <dbReference type="SAM" id="MobiDB-lite"/>
    </source>
</evidence>
<dbReference type="Proteomes" id="UP001148614">
    <property type="component" value="Unassembled WGS sequence"/>
</dbReference>
<feature type="compositionally biased region" description="Low complexity" evidence="1">
    <location>
        <begin position="202"/>
        <end position="211"/>
    </location>
</feature>
<comment type="caution">
    <text evidence="2">The sequence shown here is derived from an EMBL/GenBank/DDBJ whole genome shotgun (WGS) entry which is preliminary data.</text>
</comment>
<feature type="region of interest" description="Disordered" evidence="1">
    <location>
        <begin position="158"/>
        <end position="325"/>
    </location>
</feature>
<keyword evidence="3" id="KW-1185">Reference proteome</keyword>
<organism evidence="2 3">
    <name type="scientific">Xylaria arbuscula</name>
    <dbReference type="NCBI Taxonomy" id="114810"/>
    <lineage>
        <taxon>Eukaryota</taxon>
        <taxon>Fungi</taxon>
        <taxon>Dikarya</taxon>
        <taxon>Ascomycota</taxon>
        <taxon>Pezizomycotina</taxon>
        <taxon>Sordariomycetes</taxon>
        <taxon>Xylariomycetidae</taxon>
        <taxon>Xylariales</taxon>
        <taxon>Xylariaceae</taxon>
        <taxon>Xylaria</taxon>
    </lineage>
</organism>
<feature type="compositionally biased region" description="Gly residues" evidence="1">
    <location>
        <begin position="212"/>
        <end position="228"/>
    </location>
</feature>
<sequence>MFDKRRPSQGNVNWFPVLHSSSLATAWSAAHSSPHRASEIRFVAMHWAVLLATCHLVVAIQSDLDAPMVDDSLLTVSTIDPIIASTFTVSGTVYVMADQPTVSPSDAEPLAEKRDYPVHGMADNVEATVVIATVPPALSTILSPQDATAIMTAVEDATAVSSPGPSGTYGSGSNTGTSPGNGPGSGPGSSPGTGAGSGPGSDTGNNPTGSNPGSGTGSGPGSGPGSGGQPQLPSGAYGQPPPFPAGLSQSPNPAGQQTQNPTAQQSPSPGGQQAPNSQGQQPSGFPGGQSQNPFGGQSPNPTAEQSFNPAGQQSPNPTGNSPSAFITTVPILGTVVETVTISLQSVPGADNGPTTITQTQTLPTTFITIQASSPISTPCESNNSPWGPLSAHGPSALPTTIVTVPGAGAGGPAPVPVPPNTPGLPATFFTVPGAGPGGPAPISVPQSTPGVVAVTVPGAGAGAGGPAPNSNSPSTPSIVTVTVPGTQGPSSPSGALGNTPTANVPGPAATPIIPPGWMTIPGSPSPATTINGPGSVATPNGPNWATTPSVPSWATIPRTTVTVPNSAHPGLSTTIPQLSSSTCTTTGIYTNLISTSDAQGTTTAAATMAVGSSASSQQSSWAFGTSSTATPTVALVTGTNAATVTADMNLLIVYSTVLITLLASIARLI</sequence>
<feature type="compositionally biased region" description="Polar residues" evidence="1">
    <location>
        <begin position="247"/>
        <end position="263"/>
    </location>
</feature>
<feature type="compositionally biased region" description="Polar residues" evidence="1">
    <location>
        <begin position="294"/>
        <end position="325"/>
    </location>
</feature>
<protein>
    <submittedName>
        <fullName evidence="2">Uncharacterized protein</fullName>
    </submittedName>
</protein>
<dbReference type="AlphaFoldDB" id="A0A9W8N6M7"/>
<name>A0A9W8N6M7_9PEZI</name>
<feature type="compositionally biased region" description="Gly residues" evidence="1">
    <location>
        <begin position="179"/>
        <end position="201"/>
    </location>
</feature>
<reference evidence="2" key="1">
    <citation type="submission" date="2022-07" db="EMBL/GenBank/DDBJ databases">
        <title>Genome Sequence of Xylaria arbuscula.</title>
        <authorList>
            <person name="Buettner E."/>
        </authorList>
    </citation>
    <scope>NUCLEOTIDE SEQUENCE</scope>
    <source>
        <strain evidence="2">VT107</strain>
    </source>
</reference>
<gene>
    <name evidence="2" type="ORF">NPX13_g9404</name>
</gene>
<accession>A0A9W8N6M7</accession>